<comment type="subcellular location">
    <subcellularLocation>
        <location evidence="1">Membrane</location>
        <topology evidence="1">Multi-pass membrane protein</topology>
    </subcellularLocation>
</comment>
<evidence type="ECO:0000256" key="3">
    <source>
        <dbReference type="ARBA" id="ARBA00022989"/>
    </source>
</evidence>
<dbReference type="PANTHER" id="PTHR22911">
    <property type="entry name" value="ACYL-MALONYL CONDENSING ENZYME-RELATED"/>
    <property type="match status" value="1"/>
</dbReference>
<protein>
    <recommendedName>
        <fullName evidence="6">EamA domain-containing protein</fullName>
    </recommendedName>
</protein>
<accession>A0A382DTQ9</accession>
<organism evidence="7">
    <name type="scientific">marine metagenome</name>
    <dbReference type="NCBI Taxonomy" id="408172"/>
    <lineage>
        <taxon>unclassified sequences</taxon>
        <taxon>metagenomes</taxon>
        <taxon>ecological metagenomes</taxon>
    </lineage>
</organism>
<dbReference type="InterPro" id="IPR000620">
    <property type="entry name" value="EamA_dom"/>
</dbReference>
<feature type="transmembrane region" description="Helical" evidence="5">
    <location>
        <begin position="210"/>
        <end position="231"/>
    </location>
</feature>
<dbReference type="GO" id="GO:0016020">
    <property type="term" value="C:membrane"/>
    <property type="evidence" value="ECO:0007669"/>
    <property type="project" value="UniProtKB-SubCell"/>
</dbReference>
<feature type="transmembrane region" description="Helical" evidence="5">
    <location>
        <begin position="126"/>
        <end position="146"/>
    </location>
</feature>
<feature type="transmembrane region" description="Helical" evidence="5">
    <location>
        <begin position="238"/>
        <end position="258"/>
    </location>
</feature>
<reference evidence="7" key="1">
    <citation type="submission" date="2018-05" db="EMBL/GenBank/DDBJ databases">
        <authorList>
            <person name="Lanie J.A."/>
            <person name="Ng W.-L."/>
            <person name="Kazmierczak K.M."/>
            <person name="Andrzejewski T.M."/>
            <person name="Davidsen T.M."/>
            <person name="Wayne K.J."/>
            <person name="Tettelin H."/>
            <person name="Glass J.I."/>
            <person name="Rusch D."/>
            <person name="Podicherti R."/>
            <person name="Tsui H.-C.T."/>
            <person name="Winkler M.E."/>
        </authorList>
    </citation>
    <scope>NUCLEOTIDE SEQUENCE</scope>
</reference>
<dbReference type="Pfam" id="PF00892">
    <property type="entry name" value="EamA"/>
    <property type="match status" value="2"/>
</dbReference>
<proteinExistence type="predicted"/>
<gene>
    <name evidence="7" type="ORF">METZ01_LOCUS194509</name>
</gene>
<feature type="transmembrane region" description="Helical" evidence="5">
    <location>
        <begin position="152"/>
        <end position="170"/>
    </location>
</feature>
<evidence type="ECO:0000259" key="6">
    <source>
        <dbReference type="Pfam" id="PF00892"/>
    </source>
</evidence>
<feature type="domain" description="EamA" evidence="6">
    <location>
        <begin position="152"/>
        <end position="280"/>
    </location>
</feature>
<evidence type="ECO:0000256" key="4">
    <source>
        <dbReference type="ARBA" id="ARBA00023136"/>
    </source>
</evidence>
<dbReference type="InterPro" id="IPR037185">
    <property type="entry name" value="EmrE-like"/>
</dbReference>
<feature type="transmembrane region" description="Helical" evidence="5">
    <location>
        <begin position="12"/>
        <end position="31"/>
    </location>
</feature>
<feature type="domain" description="EamA" evidence="6">
    <location>
        <begin position="14"/>
        <end position="141"/>
    </location>
</feature>
<evidence type="ECO:0000256" key="1">
    <source>
        <dbReference type="ARBA" id="ARBA00004141"/>
    </source>
</evidence>
<feature type="transmembrane region" description="Helical" evidence="5">
    <location>
        <begin position="264"/>
        <end position="281"/>
    </location>
</feature>
<dbReference type="PANTHER" id="PTHR22911:SF6">
    <property type="entry name" value="SOLUTE CARRIER FAMILY 35 MEMBER G1"/>
    <property type="match status" value="1"/>
</dbReference>
<feature type="transmembrane region" description="Helical" evidence="5">
    <location>
        <begin position="43"/>
        <end position="62"/>
    </location>
</feature>
<dbReference type="AlphaFoldDB" id="A0A382DTQ9"/>
<keyword evidence="3 5" id="KW-1133">Transmembrane helix</keyword>
<name>A0A382DTQ9_9ZZZZ</name>
<feature type="transmembrane region" description="Helical" evidence="5">
    <location>
        <begin position="182"/>
        <end position="204"/>
    </location>
</feature>
<feature type="transmembrane region" description="Helical" evidence="5">
    <location>
        <begin position="96"/>
        <end position="119"/>
    </location>
</feature>
<feature type="transmembrane region" description="Helical" evidence="5">
    <location>
        <begin position="74"/>
        <end position="90"/>
    </location>
</feature>
<dbReference type="SUPFAM" id="SSF103481">
    <property type="entry name" value="Multidrug resistance efflux transporter EmrE"/>
    <property type="match status" value="2"/>
</dbReference>
<evidence type="ECO:0000256" key="2">
    <source>
        <dbReference type="ARBA" id="ARBA00022692"/>
    </source>
</evidence>
<dbReference type="EMBL" id="UINC01040998">
    <property type="protein sequence ID" value="SVB41655.1"/>
    <property type="molecule type" value="Genomic_DNA"/>
</dbReference>
<evidence type="ECO:0000313" key="7">
    <source>
        <dbReference type="EMBL" id="SVB41655.1"/>
    </source>
</evidence>
<evidence type="ECO:0000256" key="5">
    <source>
        <dbReference type="SAM" id="Phobius"/>
    </source>
</evidence>
<sequence length="293" mass="33234">MILKIVNSNHNKAKLLMIISALSFSIMAAIVKATYHSVVVKAFSRQVFSCIIVLAIIFINNNRIIPLKKNRIKLILRCLFGTLGIYLYFYSIDNLLLANASMLTRLSPFFVTLFAFLILKESVYGMNWLIFIPMIIGCGCIIKPNSELFNPASIFAVISACSGAFAYTMIKSIGKDESPYTIIFWFTLISSGIYFIIAFNELLFIDEIDYLSLMMIGAFGVVGQIGLTISYQLSKASYVAPYSYFYIIFSGLIGFYIWNEIPDMLSFIGYFFIISSYYYLIRFQNQSLSDADQ</sequence>
<keyword evidence="2 5" id="KW-0812">Transmembrane</keyword>
<keyword evidence="4 5" id="KW-0472">Membrane</keyword>